<evidence type="ECO:0000256" key="1">
    <source>
        <dbReference type="SAM" id="MobiDB-lite"/>
    </source>
</evidence>
<feature type="region of interest" description="Disordered" evidence="1">
    <location>
        <begin position="1"/>
        <end position="101"/>
    </location>
</feature>
<evidence type="ECO:0000313" key="3">
    <source>
        <dbReference type="Proteomes" id="UP000053411"/>
    </source>
</evidence>
<dbReference type="OrthoDB" id="4225980at2759"/>
<dbReference type="AlphaFoldDB" id="A0A0D2IMU4"/>
<dbReference type="VEuPathDB" id="FungiDB:Z520_05647"/>
<accession>A0A0D2IMU4</accession>
<feature type="compositionally biased region" description="Polar residues" evidence="1">
    <location>
        <begin position="71"/>
        <end position="88"/>
    </location>
</feature>
<dbReference type="Proteomes" id="UP000053411">
    <property type="component" value="Unassembled WGS sequence"/>
</dbReference>
<sequence>MPPRRSKRRKTGSDTAAGADETPSSTVNGSQDGSSTHKESGGDVNSKIEAEVRGSAPEQPAVLPGEEQTVIPASNNEAHTDTISNASEAPTFDDIDPADHADHPAIFDEEEVPDYDADVKSKEHTSGGRQQGGFNALKSFHGQMYTGMAIGGSHKWNYDQGVWNETKTEPDLWKIDFETTKRRARNAPKGSGAPVGTEYHWLIVAHQHVKKIDANTYSTHLVGSKYKLAHKNVNSTSWSVPTVKAQREREIELLQDAERRVLGLPPVLAAEKVKVDKGAEKGQQKLDSLFARSGGGVKVNVNGGGDGGKRKRGEREDGDEM</sequence>
<protein>
    <submittedName>
        <fullName evidence="2">Uncharacterized protein</fullName>
    </submittedName>
</protein>
<keyword evidence="3" id="KW-1185">Reference proteome</keyword>
<dbReference type="RefSeq" id="XP_016632469.1">
    <property type="nucleotide sequence ID" value="XM_016776150.1"/>
</dbReference>
<feature type="compositionally biased region" description="Gly residues" evidence="1">
    <location>
        <begin position="294"/>
        <end position="306"/>
    </location>
</feature>
<gene>
    <name evidence="2" type="ORF">Z520_05647</name>
</gene>
<feature type="compositionally biased region" description="Polar residues" evidence="1">
    <location>
        <begin position="22"/>
        <end position="34"/>
    </location>
</feature>
<organism evidence="2 3">
    <name type="scientific">Fonsecaea multimorphosa CBS 102226</name>
    <dbReference type="NCBI Taxonomy" id="1442371"/>
    <lineage>
        <taxon>Eukaryota</taxon>
        <taxon>Fungi</taxon>
        <taxon>Dikarya</taxon>
        <taxon>Ascomycota</taxon>
        <taxon>Pezizomycotina</taxon>
        <taxon>Eurotiomycetes</taxon>
        <taxon>Chaetothyriomycetidae</taxon>
        <taxon>Chaetothyriales</taxon>
        <taxon>Herpotrichiellaceae</taxon>
        <taxon>Fonsecaea</taxon>
    </lineage>
</organism>
<evidence type="ECO:0000313" key="2">
    <source>
        <dbReference type="EMBL" id="KIX98346.1"/>
    </source>
</evidence>
<name>A0A0D2IMU4_9EURO</name>
<dbReference type="GeneID" id="27711393"/>
<dbReference type="STRING" id="1442371.A0A0D2IMU4"/>
<proteinExistence type="predicted"/>
<dbReference type="EMBL" id="KN848071">
    <property type="protein sequence ID" value="KIX98346.1"/>
    <property type="molecule type" value="Genomic_DNA"/>
</dbReference>
<feature type="compositionally biased region" description="Basic and acidic residues" evidence="1">
    <location>
        <begin position="35"/>
        <end position="52"/>
    </location>
</feature>
<feature type="region of interest" description="Disordered" evidence="1">
    <location>
        <begin position="294"/>
        <end position="321"/>
    </location>
</feature>
<feature type="compositionally biased region" description="Basic residues" evidence="1">
    <location>
        <begin position="1"/>
        <end position="10"/>
    </location>
</feature>
<reference evidence="2 3" key="1">
    <citation type="submission" date="2015-01" db="EMBL/GenBank/DDBJ databases">
        <title>The Genome Sequence of Fonsecaea multimorphosa CBS 102226.</title>
        <authorList>
            <consortium name="The Broad Institute Genomics Platform"/>
            <person name="Cuomo C."/>
            <person name="de Hoog S."/>
            <person name="Gorbushina A."/>
            <person name="Stielow B."/>
            <person name="Teixiera M."/>
            <person name="Abouelleil A."/>
            <person name="Chapman S.B."/>
            <person name="Priest M."/>
            <person name="Young S.K."/>
            <person name="Wortman J."/>
            <person name="Nusbaum C."/>
            <person name="Birren B."/>
        </authorList>
    </citation>
    <scope>NUCLEOTIDE SEQUENCE [LARGE SCALE GENOMIC DNA]</scope>
    <source>
        <strain evidence="2 3">CBS 102226</strain>
    </source>
</reference>